<proteinExistence type="predicted"/>
<reference evidence="2" key="3">
    <citation type="journal article" date="2018" name="Mol. Plant Microbe Interact.">
        <title>Genome sequence resources for the wheat stripe rust pathogen (Puccinia striiformis f. sp. tritici) and the barley stripe rust pathogen (Puccinia striiformis f. sp. hordei).</title>
        <authorList>
            <person name="Xia C."/>
            <person name="Wang M."/>
            <person name="Yin C."/>
            <person name="Cornejo O.E."/>
            <person name="Hulbert S.H."/>
            <person name="Chen X."/>
        </authorList>
    </citation>
    <scope>NUCLEOTIDE SEQUENCE [LARGE SCALE GENOMIC DNA]</scope>
    <source>
        <strain evidence="2">93TX-2</strain>
    </source>
</reference>
<reference evidence="2" key="2">
    <citation type="journal article" date="2018" name="BMC Genomics">
        <title>Genomic insights into host adaptation between the wheat stripe rust pathogen (Puccinia striiformis f. sp. tritici) and the barley stripe rust pathogen (Puccinia striiformis f. sp. hordei).</title>
        <authorList>
            <person name="Xia C."/>
            <person name="Wang M."/>
            <person name="Yin C."/>
            <person name="Cornejo O.E."/>
            <person name="Hulbert S.H."/>
            <person name="Chen X."/>
        </authorList>
    </citation>
    <scope>NUCLEOTIDE SEQUENCE [LARGE SCALE GENOMIC DNA]</scope>
    <source>
        <strain evidence="2">93TX-2</strain>
    </source>
</reference>
<comment type="caution">
    <text evidence="1">The sequence shown here is derived from an EMBL/GenBank/DDBJ whole genome shotgun (WGS) entry which is preliminary data.</text>
</comment>
<reference evidence="1 2" key="1">
    <citation type="submission" date="2017-12" db="EMBL/GenBank/DDBJ databases">
        <title>Gene loss provides genomic basis for host adaptation in cereal stripe rust fungi.</title>
        <authorList>
            <person name="Xia C."/>
        </authorList>
    </citation>
    <scope>NUCLEOTIDE SEQUENCE [LARGE SCALE GENOMIC DNA]</scope>
    <source>
        <strain evidence="1 2">93TX-2</strain>
    </source>
</reference>
<dbReference type="VEuPathDB" id="FungiDB:PSHT_11320"/>
<keyword evidence="2" id="KW-1185">Reference proteome</keyword>
<dbReference type="Proteomes" id="UP000238274">
    <property type="component" value="Unassembled WGS sequence"/>
</dbReference>
<dbReference type="EMBL" id="PKSM01000186">
    <property type="protein sequence ID" value="POW04270.1"/>
    <property type="molecule type" value="Genomic_DNA"/>
</dbReference>
<evidence type="ECO:0000313" key="1">
    <source>
        <dbReference type="EMBL" id="POW04270.1"/>
    </source>
</evidence>
<evidence type="ECO:0000313" key="2">
    <source>
        <dbReference type="Proteomes" id="UP000238274"/>
    </source>
</evidence>
<organism evidence="1 2">
    <name type="scientific">Puccinia striiformis</name>
    <dbReference type="NCBI Taxonomy" id="27350"/>
    <lineage>
        <taxon>Eukaryota</taxon>
        <taxon>Fungi</taxon>
        <taxon>Dikarya</taxon>
        <taxon>Basidiomycota</taxon>
        <taxon>Pucciniomycotina</taxon>
        <taxon>Pucciniomycetes</taxon>
        <taxon>Pucciniales</taxon>
        <taxon>Pucciniaceae</taxon>
        <taxon>Puccinia</taxon>
    </lineage>
</organism>
<accession>A0A2S4V471</accession>
<gene>
    <name evidence="1" type="ORF">PSHT_11320</name>
</gene>
<protein>
    <submittedName>
        <fullName evidence="1">Uncharacterized protein</fullName>
    </submittedName>
</protein>
<name>A0A2S4V471_9BASI</name>
<dbReference type="AlphaFoldDB" id="A0A2S4V471"/>
<sequence length="119" mass="13132">MSSASHWSQTLLRTSDGKDNISLLGLSTIHGGNPHIGRRFGRRIAKEMVKKGIGTLATLRRTPPQLEQHEIHRNSSACGVHLPPRQLPTNVVHYQSERCYPGGMGPPTSRMRSATVLML</sequence>